<organism evidence="1 2">
    <name type="scientific">Laccaria amethystina LaAM-08-1</name>
    <dbReference type="NCBI Taxonomy" id="1095629"/>
    <lineage>
        <taxon>Eukaryota</taxon>
        <taxon>Fungi</taxon>
        <taxon>Dikarya</taxon>
        <taxon>Basidiomycota</taxon>
        <taxon>Agaricomycotina</taxon>
        <taxon>Agaricomycetes</taxon>
        <taxon>Agaricomycetidae</taxon>
        <taxon>Agaricales</taxon>
        <taxon>Agaricineae</taxon>
        <taxon>Hydnangiaceae</taxon>
        <taxon>Laccaria</taxon>
    </lineage>
</organism>
<evidence type="ECO:0000313" key="2">
    <source>
        <dbReference type="Proteomes" id="UP000054477"/>
    </source>
</evidence>
<name>A0A0C9XWJ9_9AGAR</name>
<gene>
    <name evidence="1" type="ORF">K443DRAFT_90478</name>
</gene>
<dbReference type="SUPFAM" id="SSF53098">
    <property type="entry name" value="Ribonuclease H-like"/>
    <property type="match status" value="1"/>
</dbReference>
<dbReference type="HOGENOM" id="CLU_009123_11_0_1"/>
<sequence>LATSTDVERLFSCGRLILSHTRSRLSTESTRALLCLGSWSLAGLVKDLDVEAVAVLDNVAAKIELEKLGDVLSRTHRGKV</sequence>
<dbReference type="AlphaFoldDB" id="A0A0C9XWJ9"/>
<reference evidence="1 2" key="1">
    <citation type="submission" date="2014-04" db="EMBL/GenBank/DDBJ databases">
        <authorList>
            <consortium name="DOE Joint Genome Institute"/>
            <person name="Kuo A."/>
            <person name="Kohler A."/>
            <person name="Nagy L.G."/>
            <person name="Floudas D."/>
            <person name="Copeland A."/>
            <person name="Barry K.W."/>
            <person name="Cichocki N."/>
            <person name="Veneault-Fourrey C."/>
            <person name="LaButti K."/>
            <person name="Lindquist E.A."/>
            <person name="Lipzen A."/>
            <person name="Lundell T."/>
            <person name="Morin E."/>
            <person name="Murat C."/>
            <person name="Sun H."/>
            <person name="Tunlid A."/>
            <person name="Henrissat B."/>
            <person name="Grigoriev I.V."/>
            <person name="Hibbett D.S."/>
            <person name="Martin F."/>
            <person name="Nordberg H.P."/>
            <person name="Cantor M.N."/>
            <person name="Hua S.X."/>
        </authorList>
    </citation>
    <scope>NUCLEOTIDE SEQUENCE [LARGE SCALE GENOMIC DNA]</scope>
    <source>
        <strain evidence="1 2">LaAM-08-1</strain>
    </source>
</reference>
<evidence type="ECO:0008006" key="3">
    <source>
        <dbReference type="Google" id="ProtNLM"/>
    </source>
</evidence>
<dbReference type="EMBL" id="KN838556">
    <property type="protein sequence ID" value="KIK05954.1"/>
    <property type="molecule type" value="Genomic_DNA"/>
</dbReference>
<feature type="non-terminal residue" evidence="1">
    <location>
        <position position="1"/>
    </location>
</feature>
<dbReference type="OrthoDB" id="1715602at2759"/>
<protein>
    <recommendedName>
        <fullName evidence="3">HAT C-terminal dimerisation domain-containing protein</fullName>
    </recommendedName>
</protein>
<keyword evidence="2" id="KW-1185">Reference proteome</keyword>
<reference evidence="2" key="2">
    <citation type="submission" date="2015-01" db="EMBL/GenBank/DDBJ databases">
        <title>Evolutionary Origins and Diversification of the Mycorrhizal Mutualists.</title>
        <authorList>
            <consortium name="DOE Joint Genome Institute"/>
            <consortium name="Mycorrhizal Genomics Consortium"/>
            <person name="Kohler A."/>
            <person name="Kuo A."/>
            <person name="Nagy L.G."/>
            <person name="Floudas D."/>
            <person name="Copeland A."/>
            <person name="Barry K.W."/>
            <person name="Cichocki N."/>
            <person name="Veneault-Fourrey C."/>
            <person name="LaButti K."/>
            <person name="Lindquist E.A."/>
            <person name="Lipzen A."/>
            <person name="Lundell T."/>
            <person name="Morin E."/>
            <person name="Murat C."/>
            <person name="Riley R."/>
            <person name="Ohm R."/>
            <person name="Sun H."/>
            <person name="Tunlid A."/>
            <person name="Henrissat B."/>
            <person name="Grigoriev I.V."/>
            <person name="Hibbett D.S."/>
            <person name="Martin F."/>
        </authorList>
    </citation>
    <scope>NUCLEOTIDE SEQUENCE [LARGE SCALE GENOMIC DNA]</scope>
    <source>
        <strain evidence="2">LaAM-08-1</strain>
    </source>
</reference>
<evidence type="ECO:0000313" key="1">
    <source>
        <dbReference type="EMBL" id="KIK05954.1"/>
    </source>
</evidence>
<accession>A0A0C9XWJ9</accession>
<dbReference type="Proteomes" id="UP000054477">
    <property type="component" value="Unassembled WGS sequence"/>
</dbReference>
<proteinExistence type="predicted"/>
<dbReference type="InterPro" id="IPR012337">
    <property type="entry name" value="RNaseH-like_sf"/>
</dbReference>